<reference evidence="2 3" key="1">
    <citation type="submission" date="2015-09" db="EMBL/GenBank/DDBJ databases">
        <title>Whole genome shotgun sequence assembly of Aphanizomenon flos-aquae UKL13.</title>
        <authorList>
            <person name="Driscoll C."/>
        </authorList>
    </citation>
    <scope>NUCLEOTIDE SEQUENCE [LARGE SCALE GENOMIC DNA]</scope>
    <source>
        <strain evidence="2">MDT13</strain>
    </source>
</reference>
<dbReference type="InterPro" id="IPR002758">
    <property type="entry name" value="Cation_antiport_E"/>
</dbReference>
<gene>
    <name evidence="2" type="ORF">AN481_01005</name>
</gene>
<name>A0A1B7W1V5_APHFL</name>
<evidence type="ECO:0000313" key="3">
    <source>
        <dbReference type="Proteomes" id="UP000092382"/>
    </source>
</evidence>
<organism evidence="2 3">
    <name type="scientific">Aphanizomenon flos-aquae LD13</name>
    <dbReference type="NCBI Taxonomy" id="1710894"/>
    <lineage>
        <taxon>Bacteria</taxon>
        <taxon>Bacillati</taxon>
        <taxon>Cyanobacteriota</taxon>
        <taxon>Cyanophyceae</taxon>
        <taxon>Nostocales</taxon>
        <taxon>Aphanizomenonaceae</taxon>
        <taxon>Aphanizomenon</taxon>
    </lineage>
</organism>
<evidence type="ECO:0000313" key="2">
    <source>
        <dbReference type="EMBL" id="OBQ27274.1"/>
    </source>
</evidence>
<accession>A0A1B7W1V5</accession>
<dbReference type="Proteomes" id="UP000092382">
    <property type="component" value="Unassembled WGS sequence"/>
</dbReference>
<dbReference type="Pfam" id="PF01899">
    <property type="entry name" value="MNHE"/>
    <property type="match status" value="1"/>
</dbReference>
<dbReference type="EMBL" id="LJOY01000002">
    <property type="protein sequence ID" value="OBQ27274.1"/>
    <property type="molecule type" value="Genomic_DNA"/>
</dbReference>
<feature type="transmembrane region" description="Helical" evidence="1">
    <location>
        <begin position="12"/>
        <end position="35"/>
    </location>
</feature>
<dbReference type="PATRIC" id="fig|1710894.3.peg.3567"/>
<dbReference type="GO" id="GO:0008324">
    <property type="term" value="F:monoatomic cation transmembrane transporter activity"/>
    <property type="evidence" value="ECO:0007669"/>
    <property type="project" value="InterPro"/>
</dbReference>
<sequence length="125" mass="14570">MIGHLILRLSIWFLLTANVSLTNIIIGVIIALVLPRGKSSPEKLKDWLKVIIKIIITIPLAFIEAFEIILRPHNQEEIIMEKVKLKRSPLLIFIDIFLITFTPKTIVFKYREEGWYEVHQIKPGR</sequence>
<dbReference type="AlphaFoldDB" id="A0A1B7W1V5"/>
<feature type="transmembrane region" description="Helical" evidence="1">
    <location>
        <begin position="47"/>
        <end position="70"/>
    </location>
</feature>
<keyword evidence="1" id="KW-0472">Membrane</keyword>
<comment type="caution">
    <text evidence="2">The sequence shown here is derived from an EMBL/GenBank/DDBJ whole genome shotgun (WGS) entry which is preliminary data.</text>
</comment>
<keyword evidence="1" id="KW-1133">Transmembrane helix</keyword>
<evidence type="ECO:0000256" key="1">
    <source>
        <dbReference type="SAM" id="Phobius"/>
    </source>
</evidence>
<proteinExistence type="predicted"/>
<dbReference type="STRING" id="1803587.GCA_001593825_01861"/>
<protein>
    <submittedName>
        <fullName evidence="2">Cation:proton antiporter</fullName>
    </submittedName>
</protein>
<keyword evidence="1" id="KW-0812">Transmembrane</keyword>
<feature type="transmembrane region" description="Helical" evidence="1">
    <location>
        <begin position="90"/>
        <end position="108"/>
    </location>
</feature>
<dbReference type="GO" id="GO:0016020">
    <property type="term" value="C:membrane"/>
    <property type="evidence" value="ECO:0007669"/>
    <property type="project" value="InterPro"/>
</dbReference>